<accession>A0A098S5L7</accession>
<feature type="transmembrane region" description="Helical" evidence="1">
    <location>
        <begin position="12"/>
        <end position="32"/>
    </location>
</feature>
<keyword evidence="1" id="KW-0812">Transmembrane</keyword>
<dbReference type="EMBL" id="JPOS01000034">
    <property type="protein sequence ID" value="KGE87649.1"/>
    <property type="molecule type" value="Genomic_DNA"/>
</dbReference>
<comment type="caution">
    <text evidence="2">The sequence shown here is derived from an EMBL/GenBank/DDBJ whole genome shotgun (WGS) entry which is preliminary data.</text>
</comment>
<keyword evidence="1" id="KW-1133">Transmembrane helix</keyword>
<evidence type="ECO:0000313" key="3">
    <source>
        <dbReference type="Proteomes" id="UP000029736"/>
    </source>
</evidence>
<name>A0A098S5L7_9BACT</name>
<keyword evidence="1" id="KW-0472">Membrane</keyword>
<evidence type="ECO:0000256" key="1">
    <source>
        <dbReference type="SAM" id="Phobius"/>
    </source>
</evidence>
<keyword evidence="3" id="KW-1185">Reference proteome</keyword>
<dbReference type="AlphaFoldDB" id="A0A098S5L7"/>
<proteinExistence type="predicted"/>
<evidence type="ECO:0000313" key="2">
    <source>
        <dbReference type="EMBL" id="KGE87649.1"/>
    </source>
</evidence>
<gene>
    <name evidence="2" type="ORF">IX84_14005</name>
</gene>
<organism evidence="2 3">
    <name type="scientific">Phaeodactylibacter xiamenensis</name>
    <dbReference type="NCBI Taxonomy" id="1524460"/>
    <lineage>
        <taxon>Bacteria</taxon>
        <taxon>Pseudomonadati</taxon>
        <taxon>Bacteroidota</taxon>
        <taxon>Saprospiria</taxon>
        <taxon>Saprospirales</taxon>
        <taxon>Haliscomenobacteraceae</taxon>
        <taxon>Phaeodactylibacter</taxon>
    </lineage>
</organism>
<dbReference type="Proteomes" id="UP000029736">
    <property type="component" value="Unassembled WGS sequence"/>
</dbReference>
<protein>
    <submittedName>
        <fullName evidence="2">Uncharacterized protein</fullName>
    </submittedName>
</protein>
<sequence>MGLQFTAEEGDIIAFGYAILPLSYWLATPLSLPAKKKLPYQQSIIRTDPAHAYKHLGVICKWEYRLEQVVQFPVKFRLGEYHYVQKLEGKSLHNDFRP</sequence>
<reference evidence="2 3" key="1">
    <citation type="journal article" date="2014" name="Int. J. Syst. Evol. Microbiol.">
        <title>Phaeodactylibacter xiamenensis gen. nov., sp. nov., a member of the family Saprospiraceae isolated from the marine alga Phaeodactylum tricornutum.</title>
        <authorList>
            <person name="Chen Z.Jr."/>
            <person name="Lei X."/>
            <person name="Lai Q."/>
            <person name="Li Y."/>
            <person name="Zhang B."/>
            <person name="Zhang J."/>
            <person name="Zhang H."/>
            <person name="Yang L."/>
            <person name="Zheng W."/>
            <person name="Tian Y."/>
            <person name="Yu Z."/>
            <person name="Xu H.Jr."/>
            <person name="Zheng T."/>
        </authorList>
    </citation>
    <scope>NUCLEOTIDE SEQUENCE [LARGE SCALE GENOMIC DNA]</scope>
    <source>
        <strain evidence="2 3">KD52</strain>
    </source>
</reference>